<dbReference type="InterPro" id="IPR050200">
    <property type="entry name" value="Nuclear_hormone_rcpt_NR3"/>
</dbReference>
<dbReference type="FunFam" id="1.10.565.10:FF:000010">
    <property type="entry name" value="Estrogen receptor"/>
    <property type="match status" value="1"/>
</dbReference>
<evidence type="ECO:0000256" key="4">
    <source>
        <dbReference type="ARBA" id="ARBA00022665"/>
    </source>
</evidence>
<keyword evidence="9" id="KW-0446">Lipid-binding</keyword>
<feature type="domain" description="NR LBD" evidence="17">
    <location>
        <begin position="233"/>
        <end position="469"/>
    </location>
</feature>
<dbReference type="Gene3D" id="3.30.50.10">
    <property type="entry name" value="Erythroid Transcription Factor GATA-1, subunit A"/>
    <property type="match status" value="1"/>
</dbReference>
<dbReference type="CDD" id="cd06949">
    <property type="entry name" value="NR_LBD_ER"/>
    <property type="match status" value="1"/>
</dbReference>
<keyword evidence="13 14" id="KW-0539">Nucleus</keyword>
<dbReference type="GO" id="GO:0005496">
    <property type="term" value="F:steroid binding"/>
    <property type="evidence" value="ECO:0007669"/>
    <property type="project" value="UniProtKB-KW"/>
</dbReference>
<dbReference type="PRINTS" id="PR00398">
    <property type="entry name" value="STRDHORMONER"/>
</dbReference>
<dbReference type="SUPFAM" id="SSF48508">
    <property type="entry name" value="Nuclear receptor ligand-binding domain"/>
    <property type="match status" value="1"/>
</dbReference>
<evidence type="ECO:0000256" key="13">
    <source>
        <dbReference type="ARBA" id="ARBA00023242"/>
    </source>
</evidence>
<dbReference type="GO" id="GO:0005634">
    <property type="term" value="C:nucleus"/>
    <property type="evidence" value="ECO:0007669"/>
    <property type="project" value="UniProtKB-SubCell"/>
</dbReference>
<dbReference type="PROSITE" id="PS51843">
    <property type="entry name" value="NR_LBD"/>
    <property type="match status" value="1"/>
</dbReference>
<keyword evidence="12 14" id="KW-0675">Receptor</keyword>
<evidence type="ECO:0000256" key="15">
    <source>
        <dbReference type="SAM" id="MobiDB-lite"/>
    </source>
</evidence>
<dbReference type="FunFam" id="3.30.50.10:FF:000139">
    <property type="entry name" value="Estrogen receptor beta a variant b"/>
    <property type="match status" value="1"/>
</dbReference>
<evidence type="ECO:0000313" key="18">
    <source>
        <dbReference type="EMBL" id="KAG5285198.1"/>
    </source>
</evidence>
<dbReference type="Proteomes" id="UP000823561">
    <property type="component" value="Chromosome 1"/>
</dbReference>
<sequence>MSSRPGPAEGCLSPELLELQEASCGLLPSSLDTVCISSPYAYGHSDCPSTDCPQEALMFYSPGVDPWPEAKDHREPASNLLLDQMLCGVPVVDEGPASSSSSVCALPGDVMLKSDVHLCAVCHDYASGYHYGVWSCEGCKAFFKRSIQGHTDYACPRLNQYHRQEPQSCQACRLRRCYQVGMVKSGVRRERCGYRGARLRRLPQVCETRGGHSARRLETTFPLPTLTHTLTLTPHQLVSCILEAEPPQIHLSERPQTPYTEASMMMSLTTLAHKELLLMISWAKKIPGFVELTLCDQVRLLECCWLEVLMLGLMWRSVDHPGKLIFCPDLQLDRDEGHCVEGMVEIFDMLLAATARFRELNLQKEEYICLKAMILLNSNLCMSSLGSAVELEGRGKVLRLLDSVTDALVWAISRTGLSFRQQSGRLAQLLMLLSHIRHLSNKGMDHLWSMKKKNVVLLYDLLLEMLDANTHTHTHTHTPHTSRPRTPQPSQWPQQEDRNPSCLGSRGARCVMGNQTADPIDLRPPES</sequence>
<evidence type="ECO:0000256" key="8">
    <source>
        <dbReference type="ARBA" id="ARBA00023015"/>
    </source>
</evidence>
<dbReference type="AlphaFoldDB" id="A0AAV6HD28"/>
<comment type="subcellular location">
    <subcellularLocation>
        <location evidence="2 14">Nucleus</location>
    </subcellularLocation>
</comment>
<reference evidence="18 19" key="1">
    <citation type="submission" date="2020-10" db="EMBL/GenBank/DDBJ databases">
        <title>Chromosome-scale genome assembly of the Allis shad, Alosa alosa.</title>
        <authorList>
            <person name="Margot Z."/>
            <person name="Christophe K."/>
            <person name="Cabau C."/>
            <person name="Louis A."/>
            <person name="Berthelot C."/>
            <person name="Parey E."/>
            <person name="Roest Crollius H."/>
            <person name="Montfort J."/>
            <person name="Robinson-Rechavi M."/>
            <person name="Bucao C."/>
            <person name="Bouchez O."/>
            <person name="Gislard M."/>
            <person name="Lluch J."/>
            <person name="Milhes M."/>
            <person name="Lampietro C."/>
            <person name="Lopez Roques C."/>
            <person name="Donnadieu C."/>
            <person name="Braasch I."/>
            <person name="Desvignes T."/>
            <person name="Postlethwait J."/>
            <person name="Bobe J."/>
            <person name="Guiguen Y."/>
        </authorList>
    </citation>
    <scope>NUCLEOTIDE SEQUENCE [LARGE SCALE GENOMIC DNA]</scope>
    <source>
        <strain evidence="18">M-15738</strain>
        <tissue evidence="18">Blood</tissue>
    </source>
</reference>
<protein>
    <recommendedName>
        <fullName evidence="20">Estrogen receptor beta</fullName>
    </recommendedName>
</protein>
<organism evidence="18 19">
    <name type="scientific">Alosa alosa</name>
    <name type="common">allis shad</name>
    <dbReference type="NCBI Taxonomy" id="278164"/>
    <lineage>
        <taxon>Eukaryota</taxon>
        <taxon>Metazoa</taxon>
        <taxon>Chordata</taxon>
        <taxon>Craniata</taxon>
        <taxon>Vertebrata</taxon>
        <taxon>Euteleostomi</taxon>
        <taxon>Actinopterygii</taxon>
        <taxon>Neopterygii</taxon>
        <taxon>Teleostei</taxon>
        <taxon>Clupei</taxon>
        <taxon>Clupeiformes</taxon>
        <taxon>Clupeoidei</taxon>
        <taxon>Clupeidae</taxon>
        <taxon>Alosa</taxon>
    </lineage>
</organism>
<dbReference type="InterPro" id="IPR013088">
    <property type="entry name" value="Znf_NHR/GATA"/>
</dbReference>
<keyword evidence="8 14" id="KW-0805">Transcription regulation</keyword>
<dbReference type="PANTHER" id="PTHR48092">
    <property type="entry name" value="KNIRPS-RELATED PROTEIN-RELATED"/>
    <property type="match status" value="1"/>
</dbReference>
<dbReference type="Pfam" id="PF00105">
    <property type="entry name" value="zf-C4"/>
    <property type="match status" value="1"/>
</dbReference>
<evidence type="ECO:0000256" key="6">
    <source>
        <dbReference type="ARBA" id="ARBA00022771"/>
    </source>
</evidence>
<keyword evidence="4" id="KW-0754">Steroid-binding</keyword>
<evidence type="ECO:0000313" key="19">
    <source>
        <dbReference type="Proteomes" id="UP000823561"/>
    </source>
</evidence>
<proteinExistence type="inferred from homology"/>
<evidence type="ECO:0000259" key="16">
    <source>
        <dbReference type="PROSITE" id="PS51030"/>
    </source>
</evidence>
<comment type="similarity">
    <text evidence="3">Belongs to the nuclear hormone receptor family. NR3 subfamily.</text>
</comment>
<comment type="caution">
    <text evidence="18">The sequence shown here is derived from an EMBL/GenBank/DDBJ whole genome shotgun (WGS) entry which is preliminary data.</text>
</comment>
<dbReference type="Gene3D" id="1.10.565.10">
    <property type="entry name" value="Retinoid X Receptor"/>
    <property type="match status" value="1"/>
</dbReference>
<gene>
    <name evidence="18" type="ORF">AALO_G00000660</name>
</gene>
<evidence type="ECO:0000259" key="17">
    <source>
        <dbReference type="PROSITE" id="PS51843"/>
    </source>
</evidence>
<evidence type="ECO:0000256" key="9">
    <source>
        <dbReference type="ARBA" id="ARBA00023121"/>
    </source>
</evidence>
<keyword evidence="5 14" id="KW-0479">Metal-binding</keyword>
<evidence type="ECO:0000256" key="12">
    <source>
        <dbReference type="ARBA" id="ARBA00023170"/>
    </source>
</evidence>
<feature type="compositionally biased region" description="Basic residues" evidence="15">
    <location>
        <begin position="472"/>
        <end position="483"/>
    </location>
</feature>
<evidence type="ECO:0000256" key="11">
    <source>
        <dbReference type="ARBA" id="ARBA00023163"/>
    </source>
</evidence>
<feature type="domain" description="Nuclear receptor" evidence="16">
    <location>
        <begin position="116"/>
        <end position="189"/>
    </location>
</feature>
<evidence type="ECO:0000256" key="3">
    <source>
        <dbReference type="ARBA" id="ARBA00005413"/>
    </source>
</evidence>
<evidence type="ECO:0008006" key="20">
    <source>
        <dbReference type="Google" id="ProtNLM"/>
    </source>
</evidence>
<dbReference type="SMART" id="SM00399">
    <property type="entry name" value="ZnF_C4"/>
    <property type="match status" value="1"/>
</dbReference>
<keyword evidence="6 14" id="KW-0863">Zinc-finger</keyword>
<name>A0AAV6HD28_9TELE</name>
<keyword evidence="7 14" id="KW-0862">Zinc</keyword>
<dbReference type="GO" id="GO:0043565">
    <property type="term" value="F:sequence-specific DNA binding"/>
    <property type="evidence" value="ECO:0007669"/>
    <property type="project" value="InterPro"/>
</dbReference>
<dbReference type="Pfam" id="PF00104">
    <property type="entry name" value="Hormone_recep"/>
    <property type="match status" value="1"/>
</dbReference>
<dbReference type="GO" id="GO:0003700">
    <property type="term" value="F:DNA-binding transcription factor activity"/>
    <property type="evidence" value="ECO:0007669"/>
    <property type="project" value="InterPro"/>
</dbReference>
<dbReference type="GO" id="GO:0042562">
    <property type="term" value="F:hormone binding"/>
    <property type="evidence" value="ECO:0007669"/>
    <property type="project" value="UniProtKB-ARBA"/>
</dbReference>
<dbReference type="SMART" id="SM00430">
    <property type="entry name" value="HOLI"/>
    <property type="match status" value="1"/>
</dbReference>
<evidence type="ECO:0000256" key="10">
    <source>
        <dbReference type="ARBA" id="ARBA00023125"/>
    </source>
</evidence>
<dbReference type="GO" id="GO:0033993">
    <property type="term" value="P:response to lipid"/>
    <property type="evidence" value="ECO:0007669"/>
    <property type="project" value="UniProtKB-ARBA"/>
</dbReference>
<dbReference type="InterPro" id="IPR000536">
    <property type="entry name" value="Nucl_hrmn_rcpt_lig-bd"/>
</dbReference>
<dbReference type="InterPro" id="IPR001723">
    <property type="entry name" value="Nuclear_hrmn_rcpt"/>
</dbReference>
<dbReference type="SUPFAM" id="SSF57716">
    <property type="entry name" value="Glucocorticoid receptor-like (DNA-binding domain)"/>
    <property type="match status" value="1"/>
</dbReference>
<evidence type="ECO:0000256" key="1">
    <source>
        <dbReference type="ARBA" id="ARBA00003830"/>
    </source>
</evidence>
<comment type="function">
    <text evidence="1">The steroid hormones and their receptors are involved in the regulation of eukaryotic gene expression and affect cellular proliferation and differentiation in target tissues.</text>
</comment>
<feature type="region of interest" description="Disordered" evidence="15">
    <location>
        <begin position="472"/>
        <end position="527"/>
    </location>
</feature>
<evidence type="ECO:0000256" key="2">
    <source>
        <dbReference type="ARBA" id="ARBA00004123"/>
    </source>
</evidence>
<accession>A0AAV6HD28</accession>
<dbReference type="GO" id="GO:0008270">
    <property type="term" value="F:zinc ion binding"/>
    <property type="evidence" value="ECO:0007669"/>
    <property type="project" value="UniProtKB-KW"/>
</dbReference>
<keyword evidence="19" id="KW-1185">Reference proteome</keyword>
<evidence type="ECO:0000256" key="5">
    <source>
        <dbReference type="ARBA" id="ARBA00022723"/>
    </source>
</evidence>
<dbReference type="EMBL" id="JADWDJ010000001">
    <property type="protein sequence ID" value="KAG5285198.1"/>
    <property type="molecule type" value="Genomic_DNA"/>
</dbReference>
<keyword evidence="11 14" id="KW-0804">Transcription</keyword>
<dbReference type="InterPro" id="IPR035500">
    <property type="entry name" value="NHR-like_dom_sf"/>
</dbReference>
<keyword evidence="10 14" id="KW-0238">DNA-binding</keyword>
<dbReference type="PROSITE" id="PS51030">
    <property type="entry name" value="NUCLEAR_REC_DBD_2"/>
    <property type="match status" value="1"/>
</dbReference>
<evidence type="ECO:0000256" key="7">
    <source>
        <dbReference type="ARBA" id="ARBA00022833"/>
    </source>
</evidence>
<dbReference type="PRINTS" id="PR00047">
    <property type="entry name" value="STROIDFINGER"/>
</dbReference>
<dbReference type="PROSITE" id="PS00031">
    <property type="entry name" value="NUCLEAR_REC_DBD_1"/>
    <property type="match status" value="1"/>
</dbReference>
<dbReference type="InterPro" id="IPR001628">
    <property type="entry name" value="Znf_hrmn_rcpt"/>
</dbReference>
<evidence type="ECO:0000256" key="14">
    <source>
        <dbReference type="RuleBase" id="RU004334"/>
    </source>
</evidence>